<dbReference type="AlphaFoldDB" id="A0A2U2X7F0"/>
<reference evidence="1 2" key="1">
    <citation type="submission" date="2018-05" db="EMBL/GenBank/DDBJ databases">
        <title>Algibacter marinivivus sp. nov., isolated from sample around a algae.</title>
        <authorList>
            <person name="Zhong X."/>
        </authorList>
    </citation>
    <scope>NUCLEOTIDE SEQUENCE [LARGE SCALE GENOMIC DNA]</scope>
    <source>
        <strain evidence="1 2">ZY111</strain>
    </source>
</reference>
<comment type="caution">
    <text evidence="1">The sequence shown here is derived from an EMBL/GenBank/DDBJ whole genome shotgun (WGS) entry which is preliminary data.</text>
</comment>
<dbReference type="EMBL" id="QFRI01000001">
    <property type="protein sequence ID" value="PWH83682.1"/>
    <property type="molecule type" value="Genomic_DNA"/>
</dbReference>
<evidence type="ECO:0000313" key="2">
    <source>
        <dbReference type="Proteomes" id="UP000245375"/>
    </source>
</evidence>
<organism evidence="1 2">
    <name type="scientific">Algibacter marinivivus</name>
    <dbReference type="NCBI Taxonomy" id="2100723"/>
    <lineage>
        <taxon>Bacteria</taxon>
        <taxon>Pseudomonadati</taxon>
        <taxon>Bacteroidota</taxon>
        <taxon>Flavobacteriia</taxon>
        <taxon>Flavobacteriales</taxon>
        <taxon>Flavobacteriaceae</taxon>
        <taxon>Algibacter</taxon>
    </lineage>
</organism>
<reference evidence="2" key="2">
    <citation type="submission" date="2018-05" db="EMBL/GenBank/DDBJ databases">
        <title>Algibacter marinivivus sp. nov., isolated from sample around a algae.</title>
        <authorList>
            <person name="Lu D."/>
        </authorList>
    </citation>
    <scope>NUCLEOTIDE SEQUENCE [LARGE SCALE GENOMIC DNA]</scope>
    <source>
        <strain evidence="2">ZY111</strain>
    </source>
</reference>
<dbReference type="Proteomes" id="UP000245375">
    <property type="component" value="Unassembled WGS sequence"/>
</dbReference>
<dbReference type="OrthoDB" id="1447587at2"/>
<dbReference type="RefSeq" id="WP_109351688.1">
    <property type="nucleotide sequence ID" value="NZ_QFRI01000001.1"/>
</dbReference>
<keyword evidence="2" id="KW-1185">Reference proteome</keyword>
<name>A0A2U2X7F0_9FLAO</name>
<gene>
    <name evidence="1" type="ORF">DIS18_03765</name>
</gene>
<evidence type="ECO:0000313" key="1">
    <source>
        <dbReference type="EMBL" id="PWH83682.1"/>
    </source>
</evidence>
<sequence length="69" mass="8033">MSRTLTSNLFCSTYGHNYFRLSKANDNTPELVCKCCKGYFKFQNNGSITPVSHRENERFSSILYRKRTA</sequence>
<protein>
    <submittedName>
        <fullName evidence="1">Uncharacterized protein</fullName>
    </submittedName>
</protein>
<proteinExistence type="predicted"/>
<reference evidence="2" key="3">
    <citation type="submission" date="2018-05" db="EMBL/GenBank/DDBJ databases">
        <authorList>
            <person name="Lu D."/>
        </authorList>
    </citation>
    <scope>NUCLEOTIDE SEQUENCE [LARGE SCALE GENOMIC DNA]</scope>
    <source>
        <strain evidence="2">ZY111</strain>
    </source>
</reference>
<accession>A0A2U2X7F0</accession>